<reference evidence="1 2" key="1">
    <citation type="submission" date="2024-09" db="EMBL/GenBank/DDBJ databases">
        <authorList>
            <person name="Sun Q."/>
            <person name="Mori K."/>
        </authorList>
    </citation>
    <scope>NUCLEOTIDE SEQUENCE [LARGE SCALE GENOMIC DNA]</scope>
    <source>
        <strain evidence="1 2">CCM 7759</strain>
    </source>
</reference>
<comment type="caution">
    <text evidence="1">The sequence shown here is derived from an EMBL/GenBank/DDBJ whole genome shotgun (WGS) entry which is preliminary data.</text>
</comment>
<name>A0ABV6DEU6_9BACL</name>
<dbReference type="Proteomes" id="UP001589776">
    <property type="component" value="Unassembled WGS sequence"/>
</dbReference>
<gene>
    <name evidence="1" type="ORF">ACFFK0_01680</name>
</gene>
<evidence type="ECO:0000313" key="2">
    <source>
        <dbReference type="Proteomes" id="UP001589776"/>
    </source>
</evidence>
<dbReference type="RefSeq" id="WP_377468004.1">
    <property type="nucleotide sequence ID" value="NZ_JBHLWN010000012.1"/>
</dbReference>
<proteinExistence type="predicted"/>
<evidence type="ECO:0000313" key="1">
    <source>
        <dbReference type="EMBL" id="MFC0211167.1"/>
    </source>
</evidence>
<organism evidence="1 2">
    <name type="scientific">Paenibacillus chartarius</name>
    <dbReference type="NCBI Taxonomy" id="747481"/>
    <lineage>
        <taxon>Bacteria</taxon>
        <taxon>Bacillati</taxon>
        <taxon>Bacillota</taxon>
        <taxon>Bacilli</taxon>
        <taxon>Bacillales</taxon>
        <taxon>Paenibacillaceae</taxon>
        <taxon>Paenibacillus</taxon>
    </lineage>
</organism>
<dbReference type="Pfam" id="PF14038">
    <property type="entry name" value="YqzE"/>
    <property type="match status" value="1"/>
</dbReference>
<sequence>MAKSDELIKYITQRVVTYIDTPRDERLKVKETIKGKRGRWDVHWFGMLPLAMGMWFKETRSAWQSLRKRAARWKDGTGKVSREEERAGNGG</sequence>
<keyword evidence="2" id="KW-1185">Reference proteome</keyword>
<dbReference type="InterPro" id="IPR025622">
    <property type="entry name" value="YqzE"/>
</dbReference>
<accession>A0ABV6DEU6</accession>
<protein>
    <submittedName>
        <fullName evidence="1">YqzE family protein</fullName>
    </submittedName>
</protein>
<dbReference type="EMBL" id="JBHLWN010000012">
    <property type="protein sequence ID" value="MFC0211167.1"/>
    <property type="molecule type" value="Genomic_DNA"/>
</dbReference>